<evidence type="ECO:0000313" key="2">
    <source>
        <dbReference type="Proteomes" id="UP000215256"/>
    </source>
</evidence>
<geneLocation type="plasmid" evidence="1 2">
    <name>unnamed1</name>
</geneLocation>
<organism evidence="1 2">
    <name type="scientific">Ochrobactrum quorumnocens</name>
    <dbReference type="NCBI Taxonomy" id="271865"/>
    <lineage>
        <taxon>Bacteria</taxon>
        <taxon>Pseudomonadati</taxon>
        <taxon>Pseudomonadota</taxon>
        <taxon>Alphaproteobacteria</taxon>
        <taxon>Hyphomicrobiales</taxon>
        <taxon>Brucellaceae</taxon>
        <taxon>Brucella/Ochrobactrum group</taxon>
        <taxon>Ochrobactrum</taxon>
    </lineage>
</organism>
<name>A0A248UPV6_9HYPH</name>
<keyword evidence="1" id="KW-0614">Plasmid</keyword>
<protein>
    <submittedName>
        <fullName evidence="1">Uncharacterized protein</fullName>
    </submittedName>
</protein>
<gene>
    <name evidence="1" type="ORF">CES85_3466</name>
</gene>
<dbReference type="EMBL" id="CP022605">
    <property type="protein sequence ID" value="ASV88666.1"/>
    <property type="molecule type" value="Genomic_DNA"/>
</dbReference>
<dbReference type="AlphaFoldDB" id="A0A248UPV6"/>
<reference evidence="1 2" key="1">
    <citation type="submission" date="2017-07" db="EMBL/GenBank/DDBJ databases">
        <title>Phylogenetic study on the rhizospheric bacterium Ochrobactrum sp. A44.</title>
        <authorList>
            <person name="Krzyzanowska D.M."/>
            <person name="Ossowicki A."/>
            <person name="Rajewska M."/>
            <person name="Maciag T."/>
            <person name="Kaczynski Z."/>
            <person name="Czerwicka M."/>
            <person name="Jafra S."/>
        </authorList>
    </citation>
    <scope>NUCLEOTIDE SEQUENCE [LARGE SCALE GENOMIC DNA]</scope>
    <source>
        <strain evidence="1 2">A44</strain>
        <plasmid evidence="1 2">unnamed1</plasmid>
    </source>
</reference>
<proteinExistence type="predicted"/>
<evidence type="ECO:0000313" key="1">
    <source>
        <dbReference type="EMBL" id="ASV88666.1"/>
    </source>
</evidence>
<dbReference type="KEGG" id="och:CES85_3466"/>
<dbReference type="Proteomes" id="UP000215256">
    <property type="component" value="Plasmid unnamed1"/>
</dbReference>
<accession>A0A248UPV6</accession>
<sequence>MHPPYLFMLDEFQSRIDRIYKKASPQDVMNGRPQVVGE</sequence>